<dbReference type="Pfam" id="PF00501">
    <property type="entry name" value="AMP-binding"/>
    <property type="match status" value="1"/>
</dbReference>
<proteinExistence type="predicted"/>
<dbReference type="Proteomes" id="UP000886595">
    <property type="component" value="Unassembled WGS sequence"/>
</dbReference>
<feature type="domain" description="AMP-dependent synthetase/ligase" evidence="2">
    <location>
        <begin position="112"/>
        <end position="215"/>
    </location>
</feature>
<dbReference type="InterPro" id="IPR000873">
    <property type="entry name" value="AMP-dep_synth/lig_dom"/>
</dbReference>
<protein>
    <recommendedName>
        <fullName evidence="2">AMP-dependent synthetase/ligase domain-containing protein</fullName>
    </recommendedName>
</protein>
<organism evidence="3 4">
    <name type="scientific">Brassica carinata</name>
    <name type="common">Ethiopian mustard</name>
    <name type="synonym">Abyssinian cabbage</name>
    <dbReference type="NCBI Taxonomy" id="52824"/>
    <lineage>
        <taxon>Eukaryota</taxon>
        <taxon>Viridiplantae</taxon>
        <taxon>Streptophyta</taxon>
        <taxon>Embryophyta</taxon>
        <taxon>Tracheophyta</taxon>
        <taxon>Spermatophyta</taxon>
        <taxon>Magnoliopsida</taxon>
        <taxon>eudicotyledons</taxon>
        <taxon>Gunneridae</taxon>
        <taxon>Pentapetalae</taxon>
        <taxon>rosids</taxon>
        <taxon>malvids</taxon>
        <taxon>Brassicales</taxon>
        <taxon>Brassicaceae</taxon>
        <taxon>Brassiceae</taxon>
        <taxon>Brassica</taxon>
    </lineage>
</organism>
<dbReference type="PROSITE" id="PS00455">
    <property type="entry name" value="AMP_BINDING"/>
    <property type="match status" value="1"/>
</dbReference>
<dbReference type="PANTHER" id="PTHR44394">
    <property type="entry name" value="BETA-ALANINE-ACTIVATING ENZYME"/>
    <property type="match status" value="1"/>
</dbReference>
<comment type="caution">
    <text evidence="3">The sequence shown here is derived from an EMBL/GenBank/DDBJ whole genome shotgun (WGS) entry which is preliminary data.</text>
</comment>
<dbReference type="PANTHER" id="PTHR44394:SF1">
    <property type="entry name" value="BETA-ALANINE-ACTIVATING ENZYME"/>
    <property type="match status" value="1"/>
</dbReference>
<evidence type="ECO:0000259" key="2">
    <source>
        <dbReference type="Pfam" id="PF00501"/>
    </source>
</evidence>
<dbReference type="SUPFAM" id="SSF56801">
    <property type="entry name" value="Acetyl-CoA synthetase-like"/>
    <property type="match status" value="1"/>
</dbReference>
<accession>A0A8X7VNP6</accession>
<sequence>MSNCCCISHKFADAASTNPHKVAVTHSSARFMSDSPQPPSPVHDGDTIFTFADLSSSVDSLSLRLRRILDAPAQNDPQLITPPQQSSPGTDKLERGEAESDVYIPKDWRSLLPLDPSWPRDRVLSILSSSNVALVIACGSSFDQFGCQPLGRSHWLVQSSSAHPVLFFSMSERLSAETARRSSLVLPCKKERQRKFCYLMYTSGSTGKPKGICGTEQG</sequence>
<evidence type="ECO:0000313" key="4">
    <source>
        <dbReference type="Proteomes" id="UP000886595"/>
    </source>
</evidence>
<evidence type="ECO:0000256" key="1">
    <source>
        <dbReference type="SAM" id="MobiDB-lite"/>
    </source>
</evidence>
<dbReference type="InterPro" id="IPR020845">
    <property type="entry name" value="AMP-binding_CS"/>
</dbReference>
<name>A0A8X7VNP6_BRACI</name>
<dbReference type="Gene3D" id="3.40.50.980">
    <property type="match status" value="1"/>
</dbReference>
<dbReference type="GO" id="GO:0043041">
    <property type="term" value="P:amino acid activation for nonribosomal peptide biosynthetic process"/>
    <property type="evidence" value="ECO:0007669"/>
    <property type="project" value="TreeGrafter"/>
</dbReference>
<evidence type="ECO:0000313" key="3">
    <source>
        <dbReference type="EMBL" id="KAG2314894.1"/>
    </source>
</evidence>
<gene>
    <name evidence="3" type="ORF">Bca52824_018016</name>
</gene>
<feature type="compositionally biased region" description="Polar residues" evidence="1">
    <location>
        <begin position="75"/>
        <end position="89"/>
    </location>
</feature>
<feature type="region of interest" description="Disordered" evidence="1">
    <location>
        <begin position="74"/>
        <end position="98"/>
    </location>
</feature>
<dbReference type="EMBL" id="JAAMPC010000004">
    <property type="protein sequence ID" value="KAG2314894.1"/>
    <property type="molecule type" value="Genomic_DNA"/>
</dbReference>
<keyword evidence="4" id="KW-1185">Reference proteome</keyword>
<reference evidence="3 4" key="1">
    <citation type="submission" date="2020-02" db="EMBL/GenBank/DDBJ databases">
        <authorList>
            <person name="Ma Q."/>
            <person name="Huang Y."/>
            <person name="Song X."/>
            <person name="Pei D."/>
        </authorList>
    </citation>
    <scope>NUCLEOTIDE SEQUENCE [LARGE SCALE GENOMIC DNA]</scope>
    <source>
        <strain evidence="3">Sxm20200214</strain>
        <tissue evidence="3">Leaf</tissue>
    </source>
</reference>
<dbReference type="InterPro" id="IPR052091">
    <property type="entry name" value="Beta-ala_Activ/Resist"/>
</dbReference>
<dbReference type="OrthoDB" id="408177at2759"/>
<dbReference type="AlphaFoldDB" id="A0A8X7VNP6"/>